<dbReference type="OrthoDB" id="447510at2759"/>
<feature type="site" description="Crucial for catalytic activity" evidence="3">
    <location>
        <position position="33"/>
    </location>
</feature>
<dbReference type="SUPFAM" id="SSF55729">
    <property type="entry name" value="Acyl-CoA N-acyltransferases (Nat)"/>
    <property type="match status" value="1"/>
</dbReference>
<dbReference type="PANTHER" id="PTHR12327">
    <property type="entry name" value="ALPHA-TUBULIN N-ACETYLTRANSFERASE 1"/>
    <property type="match status" value="1"/>
</dbReference>
<dbReference type="GO" id="GO:0070507">
    <property type="term" value="P:regulation of microtubule cytoskeleton organization"/>
    <property type="evidence" value="ECO:0007669"/>
    <property type="project" value="UniProtKB-UniRule"/>
</dbReference>
<dbReference type="GO" id="GO:0019799">
    <property type="term" value="F:tubulin N-acetyltransferase activity"/>
    <property type="evidence" value="ECO:0007669"/>
    <property type="project" value="UniProtKB-UniRule"/>
</dbReference>
<comment type="catalytic activity">
    <reaction evidence="3">
        <text>L-lysyl-[alpha-tubulin] + acetyl-CoA = N(6)-acetyl-L-lysyl-[alpha-tubulin] + CoA + H(+)</text>
        <dbReference type="Rhea" id="RHEA:15277"/>
        <dbReference type="Rhea" id="RHEA-COMP:11278"/>
        <dbReference type="Rhea" id="RHEA-COMP:11279"/>
        <dbReference type="ChEBI" id="CHEBI:15378"/>
        <dbReference type="ChEBI" id="CHEBI:29969"/>
        <dbReference type="ChEBI" id="CHEBI:57287"/>
        <dbReference type="ChEBI" id="CHEBI:57288"/>
        <dbReference type="ChEBI" id="CHEBI:61930"/>
        <dbReference type="EC" id="2.3.1.108"/>
    </reaction>
</comment>
<protein>
    <recommendedName>
        <fullName evidence="3">Alpha-tubulin N-acetyltransferase</fullName>
        <shortName evidence="3">Alpha-TAT</shortName>
        <shortName evidence="3">TAT</shortName>
        <ecNumber evidence="3">2.3.1.108</ecNumber>
    </recommendedName>
    <alternativeName>
        <fullName evidence="3">Acetyltransferase mec-17 homolog</fullName>
    </alternativeName>
</protein>
<organism evidence="5">
    <name type="scientific">Aphanomyces invadans</name>
    <dbReference type="NCBI Taxonomy" id="157072"/>
    <lineage>
        <taxon>Eukaryota</taxon>
        <taxon>Sar</taxon>
        <taxon>Stramenopiles</taxon>
        <taxon>Oomycota</taxon>
        <taxon>Saprolegniomycetes</taxon>
        <taxon>Saprolegniales</taxon>
        <taxon>Verrucalvaceae</taxon>
        <taxon>Aphanomyces</taxon>
    </lineage>
</organism>
<keyword evidence="1 3" id="KW-0808">Transferase</keyword>
<dbReference type="AlphaFoldDB" id="A0A024UEX1"/>
<feature type="binding site" evidence="3">
    <location>
        <begin position="128"/>
        <end position="137"/>
    </location>
    <ligand>
        <name>acetyl-CoA</name>
        <dbReference type="ChEBI" id="CHEBI:57288"/>
    </ligand>
</feature>
<dbReference type="EMBL" id="KI913958">
    <property type="protein sequence ID" value="ETW04397.1"/>
    <property type="molecule type" value="Genomic_DNA"/>
</dbReference>
<comment type="similarity">
    <text evidence="3">Belongs to the acetyltransferase ATAT1 family.</text>
</comment>
<dbReference type="EC" id="2.3.1.108" evidence="3"/>
<dbReference type="RefSeq" id="XP_008867353.1">
    <property type="nucleotide sequence ID" value="XM_008869131.1"/>
</dbReference>
<dbReference type="VEuPathDB" id="FungiDB:H310_04679"/>
<feature type="domain" description="N-acetyltransferase" evidence="4">
    <location>
        <begin position="1"/>
        <end position="158"/>
    </location>
</feature>
<reference evidence="5" key="1">
    <citation type="submission" date="2013-12" db="EMBL/GenBank/DDBJ databases">
        <title>The Genome Sequence of Aphanomyces invadans NJM9701.</title>
        <authorList>
            <consortium name="The Broad Institute Genomics Platform"/>
            <person name="Russ C."/>
            <person name="Tyler B."/>
            <person name="van West P."/>
            <person name="Dieguez-Uribeondo J."/>
            <person name="Young S.K."/>
            <person name="Zeng Q."/>
            <person name="Gargeya S."/>
            <person name="Fitzgerald M."/>
            <person name="Abouelleil A."/>
            <person name="Alvarado L."/>
            <person name="Chapman S.B."/>
            <person name="Gainer-Dewar J."/>
            <person name="Goldberg J."/>
            <person name="Griggs A."/>
            <person name="Gujja S."/>
            <person name="Hansen M."/>
            <person name="Howarth C."/>
            <person name="Imamovic A."/>
            <person name="Ireland A."/>
            <person name="Larimer J."/>
            <person name="McCowan C."/>
            <person name="Murphy C."/>
            <person name="Pearson M."/>
            <person name="Poon T.W."/>
            <person name="Priest M."/>
            <person name="Roberts A."/>
            <person name="Saif S."/>
            <person name="Shea T."/>
            <person name="Sykes S."/>
            <person name="Wortman J."/>
            <person name="Nusbaum C."/>
            <person name="Birren B."/>
        </authorList>
    </citation>
    <scope>NUCLEOTIDE SEQUENCE [LARGE SCALE GENOMIC DNA]</scope>
    <source>
        <strain evidence="5">NJM9701</strain>
    </source>
</reference>
<dbReference type="PROSITE" id="PS51730">
    <property type="entry name" value="GNAT_ATAT"/>
    <property type="match status" value="1"/>
</dbReference>
<feature type="binding site" evidence="3">
    <location>
        <begin position="92"/>
        <end position="105"/>
    </location>
    <ligand>
        <name>acetyl-CoA</name>
        <dbReference type="ChEBI" id="CHEBI:57288"/>
    </ligand>
</feature>
<evidence type="ECO:0000259" key="4">
    <source>
        <dbReference type="PROSITE" id="PS51730"/>
    </source>
</evidence>
<evidence type="ECO:0000256" key="3">
    <source>
        <dbReference type="HAMAP-Rule" id="MF_03130"/>
    </source>
</evidence>
<dbReference type="eggNOG" id="KOG4601">
    <property type="taxonomic scope" value="Eukaryota"/>
</dbReference>
<accession>A0A024UEX1</accession>
<evidence type="ECO:0000256" key="2">
    <source>
        <dbReference type="ARBA" id="ARBA00023315"/>
    </source>
</evidence>
<evidence type="ECO:0000256" key="1">
    <source>
        <dbReference type="ARBA" id="ARBA00022679"/>
    </source>
</evidence>
<dbReference type="PANTHER" id="PTHR12327:SF0">
    <property type="entry name" value="ALPHA-TUBULIN N-ACETYLTRANSFERASE 1"/>
    <property type="match status" value="1"/>
</dbReference>
<dbReference type="Pfam" id="PF05301">
    <property type="entry name" value="Acetyltransf_16"/>
    <property type="match status" value="1"/>
</dbReference>
<dbReference type="GeneID" id="20081729"/>
<dbReference type="InterPro" id="IPR016181">
    <property type="entry name" value="Acyl_CoA_acyltransferase"/>
</dbReference>
<dbReference type="InterPro" id="IPR038746">
    <property type="entry name" value="Atat"/>
</dbReference>
<proteinExistence type="inferred from homology"/>
<evidence type="ECO:0000313" key="5">
    <source>
        <dbReference type="EMBL" id="ETW04397.1"/>
    </source>
</evidence>
<dbReference type="HAMAP" id="MF_03130">
    <property type="entry name" value="mec17"/>
    <property type="match status" value="1"/>
</dbReference>
<name>A0A024UEX1_9STRA</name>
<keyword evidence="2 3" id="KW-0012">Acyltransferase</keyword>
<dbReference type="Gene3D" id="3.40.630.30">
    <property type="match status" value="1"/>
</dbReference>
<sequence length="159" mass="18269">MEVSNLQDLLSEPSKKHIIDSVDALGLGSAEAQHLKTPLTAVTHVLEQKHSLFIAHDDTTAWGILKVGRKHLFYLTPRGDFMELDPLCVLDFFVHPQRQRHGLGLHLFKSMLERESIAPHQLAYDRPSPKLFSFMRKHFGLDTFVDQPNRFVIYDAYFS</sequence>
<dbReference type="GO" id="GO:0005874">
    <property type="term" value="C:microtubule"/>
    <property type="evidence" value="ECO:0007669"/>
    <property type="project" value="InterPro"/>
</dbReference>
<comment type="function">
    <text evidence="3">Specifically acetylates 'Lys-40' in alpha-tubulin on the lumenal side of microtubules. Promotes microtubule destabilization and accelerates microtubule dynamics; this activity may be independent of acetylation activity. Acetylates alpha-tubulin with a slow enzymatic rate, due to a catalytic site that is not optimized for acetyl transfer. Enters the microtubule through each end and diffuses quickly throughout the lumen of microtubules. Acetylates only long/old microtubules because of its slow acetylation rate since it does not have time to act on dynamically unstable microtubules before the enzyme is released.</text>
</comment>
<dbReference type="InterPro" id="IPR007965">
    <property type="entry name" value="GNAT_ATAT"/>
</dbReference>
<gene>
    <name evidence="5" type="ORF">H310_04679</name>
</gene>